<gene>
    <name evidence="5" type="ORF">CDL15_Pgr024623</name>
</gene>
<dbReference type="InterPro" id="IPR015943">
    <property type="entry name" value="WD40/YVTN_repeat-like_dom_sf"/>
</dbReference>
<dbReference type="SUPFAM" id="SSF50978">
    <property type="entry name" value="WD40 repeat-like"/>
    <property type="match status" value="1"/>
</dbReference>
<dbReference type="SMART" id="SM00320">
    <property type="entry name" value="WD40"/>
    <property type="match status" value="1"/>
</dbReference>
<dbReference type="Proteomes" id="UP000197138">
    <property type="component" value="Unassembled WGS sequence"/>
</dbReference>
<dbReference type="InterPro" id="IPR036322">
    <property type="entry name" value="WD40_repeat_dom_sf"/>
</dbReference>
<dbReference type="GO" id="GO:0005634">
    <property type="term" value="C:nucleus"/>
    <property type="evidence" value="ECO:0007669"/>
    <property type="project" value="TreeGrafter"/>
</dbReference>
<dbReference type="PANTHER" id="PTHR14091:SF0">
    <property type="entry name" value="PERIODIC TRYPTOPHAN PROTEIN 1 HOMOLOG"/>
    <property type="match status" value="1"/>
</dbReference>
<dbReference type="GO" id="GO:0006364">
    <property type="term" value="P:rRNA processing"/>
    <property type="evidence" value="ECO:0007669"/>
    <property type="project" value="InterPro"/>
</dbReference>
<keyword evidence="1" id="KW-0597">Phosphoprotein</keyword>
<comment type="caution">
    <text evidence="5">The sequence shown here is derived from an EMBL/GenBank/DDBJ whole genome shotgun (WGS) entry which is preliminary data.</text>
</comment>
<protein>
    <submittedName>
        <fullName evidence="5">Uncharacterized protein</fullName>
    </submittedName>
</protein>
<evidence type="ECO:0000256" key="1">
    <source>
        <dbReference type="ARBA" id="ARBA00022553"/>
    </source>
</evidence>
<dbReference type="AlphaFoldDB" id="A0A218W7H1"/>
<dbReference type="Gene3D" id="2.130.10.10">
    <property type="entry name" value="YVTN repeat-like/Quinoprotein amine dehydrogenase"/>
    <property type="match status" value="1"/>
</dbReference>
<dbReference type="EMBL" id="MTKT01004967">
    <property type="protein sequence ID" value="OWM68483.1"/>
    <property type="molecule type" value="Genomic_DNA"/>
</dbReference>
<evidence type="ECO:0000256" key="3">
    <source>
        <dbReference type="ARBA" id="ARBA00022737"/>
    </source>
</evidence>
<accession>A0A218W7H1</accession>
<evidence type="ECO:0000256" key="4">
    <source>
        <dbReference type="PROSITE-ProRule" id="PRU00221"/>
    </source>
</evidence>
<proteinExistence type="predicted"/>
<name>A0A218W7H1_PUNGR</name>
<dbReference type="PROSITE" id="PS50294">
    <property type="entry name" value="WD_REPEATS_REGION"/>
    <property type="match status" value="1"/>
</dbReference>
<feature type="repeat" description="WD" evidence="4">
    <location>
        <begin position="78"/>
        <end position="120"/>
    </location>
</feature>
<dbReference type="PANTHER" id="PTHR14091">
    <property type="entry name" value="PERIODIC TRYPTOPHAN PROTEIN 1"/>
    <property type="match status" value="1"/>
</dbReference>
<dbReference type="InterPro" id="IPR001680">
    <property type="entry name" value="WD40_rpt"/>
</dbReference>
<evidence type="ECO:0000256" key="2">
    <source>
        <dbReference type="ARBA" id="ARBA00022574"/>
    </source>
</evidence>
<evidence type="ECO:0000313" key="5">
    <source>
        <dbReference type="EMBL" id="OWM68483.1"/>
    </source>
</evidence>
<organism evidence="5 6">
    <name type="scientific">Punica granatum</name>
    <name type="common">Pomegranate</name>
    <dbReference type="NCBI Taxonomy" id="22663"/>
    <lineage>
        <taxon>Eukaryota</taxon>
        <taxon>Viridiplantae</taxon>
        <taxon>Streptophyta</taxon>
        <taxon>Embryophyta</taxon>
        <taxon>Tracheophyta</taxon>
        <taxon>Spermatophyta</taxon>
        <taxon>Magnoliopsida</taxon>
        <taxon>eudicotyledons</taxon>
        <taxon>Gunneridae</taxon>
        <taxon>Pentapetalae</taxon>
        <taxon>rosids</taxon>
        <taxon>malvids</taxon>
        <taxon>Myrtales</taxon>
        <taxon>Lythraceae</taxon>
        <taxon>Punica</taxon>
    </lineage>
</organism>
<reference evidence="6" key="1">
    <citation type="journal article" date="2017" name="Plant J.">
        <title>The pomegranate (Punica granatum L.) genome and the genomics of punicalagin biosynthesis.</title>
        <authorList>
            <person name="Qin G."/>
            <person name="Xu C."/>
            <person name="Ming R."/>
            <person name="Tang H."/>
            <person name="Guyot R."/>
            <person name="Kramer E.M."/>
            <person name="Hu Y."/>
            <person name="Yi X."/>
            <person name="Qi Y."/>
            <person name="Xu X."/>
            <person name="Gao Z."/>
            <person name="Pan H."/>
            <person name="Jian J."/>
            <person name="Tian Y."/>
            <person name="Yue Z."/>
            <person name="Xu Y."/>
        </authorList>
    </citation>
    <scope>NUCLEOTIDE SEQUENCE [LARGE SCALE GENOMIC DNA]</scope>
    <source>
        <strain evidence="6">cv. Dabenzi</strain>
    </source>
</reference>
<sequence length="146" mass="15522">MLLAPPIEDHVLVGLVYAVIANDGQVLDGCGWSVGEEGPAAWVGAGIGASLEDGMVRGFDIRVAVSNPSSETKPTFTLHGHDKAVCKVSYNPAAPNLLATGSTDKMVKLWDLTNNQPSCVASRSPKLIWDTLLDAAVSQRFGKYRK</sequence>
<evidence type="ECO:0000313" key="6">
    <source>
        <dbReference type="Proteomes" id="UP000197138"/>
    </source>
</evidence>
<dbReference type="InterPro" id="IPR019775">
    <property type="entry name" value="WD40_repeat_CS"/>
</dbReference>
<dbReference type="PROSITE" id="PS50082">
    <property type="entry name" value="WD_REPEATS_2"/>
    <property type="match status" value="1"/>
</dbReference>
<keyword evidence="2 4" id="KW-0853">WD repeat</keyword>
<keyword evidence="3" id="KW-0677">Repeat</keyword>
<dbReference type="Pfam" id="PF00400">
    <property type="entry name" value="WD40"/>
    <property type="match status" value="1"/>
</dbReference>
<dbReference type="PROSITE" id="PS00678">
    <property type="entry name" value="WD_REPEATS_1"/>
    <property type="match status" value="1"/>
</dbReference>
<dbReference type="InterPro" id="IPR044285">
    <property type="entry name" value="PWP1"/>
</dbReference>